<feature type="domain" description="HTH tetR-type" evidence="5">
    <location>
        <begin position="15"/>
        <end position="75"/>
    </location>
</feature>
<feature type="DNA-binding region" description="H-T-H motif" evidence="4">
    <location>
        <begin position="38"/>
        <end position="57"/>
    </location>
</feature>
<dbReference type="InterPro" id="IPR050109">
    <property type="entry name" value="HTH-type_TetR-like_transc_reg"/>
</dbReference>
<keyword evidence="1" id="KW-0805">Transcription regulation</keyword>
<keyword evidence="7" id="KW-1185">Reference proteome</keyword>
<dbReference type="InterPro" id="IPR001647">
    <property type="entry name" value="HTH_TetR"/>
</dbReference>
<name>A0ABW3G674_9NOCA</name>
<dbReference type="Gene3D" id="1.10.357.10">
    <property type="entry name" value="Tetracycline Repressor, domain 2"/>
    <property type="match status" value="1"/>
</dbReference>
<dbReference type="PANTHER" id="PTHR30055:SF234">
    <property type="entry name" value="HTH-TYPE TRANSCRIPTIONAL REGULATOR BETI"/>
    <property type="match status" value="1"/>
</dbReference>
<proteinExistence type="predicted"/>
<organism evidence="6 7">
    <name type="scientific">Williamsia deligens</name>
    <dbReference type="NCBI Taxonomy" id="321325"/>
    <lineage>
        <taxon>Bacteria</taxon>
        <taxon>Bacillati</taxon>
        <taxon>Actinomycetota</taxon>
        <taxon>Actinomycetes</taxon>
        <taxon>Mycobacteriales</taxon>
        <taxon>Nocardiaceae</taxon>
        <taxon>Williamsia</taxon>
    </lineage>
</organism>
<dbReference type="InterPro" id="IPR023772">
    <property type="entry name" value="DNA-bd_HTH_TetR-type_CS"/>
</dbReference>
<dbReference type="EMBL" id="JBHTIL010000001">
    <property type="protein sequence ID" value="MFD0925552.1"/>
    <property type="molecule type" value="Genomic_DNA"/>
</dbReference>
<evidence type="ECO:0000256" key="2">
    <source>
        <dbReference type="ARBA" id="ARBA00023125"/>
    </source>
</evidence>
<protein>
    <submittedName>
        <fullName evidence="6">TetR/AcrR family transcriptional regulator</fullName>
    </submittedName>
</protein>
<dbReference type="RefSeq" id="WP_253646508.1">
    <property type="nucleotide sequence ID" value="NZ_BAAAMO010000002.1"/>
</dbReference>
<dbReference type="PROSITE" id="PS50977">
    <property type="entry name" value="HTH_TETR_2"/>
    <property type="match status" value="1"/>
</dbReference>
<dbReference type="SUPFAM" id="SSF46689">
    <property type="entry name" value="Homeodomain-like"/>
    <property type="match status" value="1"/>
</dbReference>
<evidence type="ECO:0000256" key="4">
    <source>
        <dbReference type="PROSITE-ProRule" id="PRU00335"/>
    </source>
</evidence>
<evidence type="ECO:0000256" key="1">
    <source>
        <dbReference type="ARBA" id="ARBA00023015"/>
    </source>
</evidence>
<comment type="caution">
    <text evidence="6">The sequence shown here is derived from an EMBL/GenBank/DDBJ whole genome shotgun (WGS) entry which is preliminary data.</text>
</comment>
<keyword evidence="3" id="KW-0804">Transcription</keyword>
<evidence type="ECO:0000256" key="3">
    <source>
        <dbReference type="ARBA" id="ARBA00023163"/>
    </source>
</evidence>
<dbReference type="InterPro" id="IPR049513">
    <property type="entry name" value="TetR_C_40"/>
</dbReference>
<dbReference type="Proteomes" id="UP001597068">
    <property type="component" value="Unassembled WGS sequence"/>
</dbReference>
<sequence>MAQPTRPGRLERRKARTRDALISAAMELIAGPQGVDVSVQQITDRADVGVGSFYNHFQNKAELFDAAIAAALEQFGSVFDAATDGLDDTAEVFATGVRLTVHLAHRFSPVSHVLVHSGFRFASADSGLAPRALRDLTAAQDAGRLSISDLPTALACTAGSVLGALSMLMNESDRDADAVGSELAVNLLRMFGLTLDDARAVATTPLRLPPELAG</sequence>
<gene>
    <name evidence="6" type="ORF">ACFQ04_07355</name>
</gene>
<evidence type="ECO:0000313" key="7">
    <source>
        <dbReference type="Proteomes" id="UP001597068"/>
    </source>
</evidence>
<dbReference type="PROSITE" id="PS01081">
    <property type="entry name" value="HTH_TETR_1"/>
    <property type="match status" value="1"/>
</dbReference>
<dbReference type="Pfam" id="PF21306">
    <property type="entry name" value="TetR_C_40"/>
    <property type="match status" value="1"/>
</dbReference>
<evidence type="ECO:0000313" key="6">
    <source>
        <dbReference type="EMBL" id="MFD0925552.1"/>
    </source>
</evidence>
<keyword evidence="2 4" id="KW-0238">DNA-binding</keyword>
<reference evidence="7" key="1">
    <citation type="journal article" date="2019" name="Int. J. Syst. Evol. Microbiol.">
        <title>The Global Catalogue of Microorganisms (GCM) 10K type strain sequencing project: providing services to taxonomists for standard genome sequencing and annotation.</title>
        <authorList>
            <consortium name="The Broad Institute Genomics Platform"/>
            <consortium name="The Broad Institute Genome Sequencing Center for Infectious Disease"/>
            <person name="Wu L."/>
            <person name="Ma J."/>
        </authorList>
    </citation>
    <scope>NUCLEOTIDE SEQUENCE [LARGE SCALE GENOMIC DNA]</scope>
    <source>
        <strain evidence="7">CCUG 50873</strain>
    </source>
</reference>
<accession>A0ABW3G674</accession>
<dbReference type="Pfam" id="PF00440">
    <property type="entry name" value="TetR_N"/>
    <property type="match status" value="1"/>
</dbReference>
<dbReference type="InterPro" id="IPR009057">
    <property type="entry name" value="Homeodomain-like_sf"/>
</dbReference>
<dbReference type="PANTHER" id="PTHR30055">
    <property type="entry name" value="HTH-TYPE TRANSCRIPTIONAL REGULATOR RUTR"/>
    <property type="match status" value="1"/>
</dbReference>
<evidence type="ECO:0000259" key="5">
    <source>
        <dbReference type="PROSITE" id="PS50977"/>
    </source>
</evidence>